<dbReference type="Proteomes" id="UP000316030">
    <property type="component" value="Unassembled WGS sequence"/>
</dbReference>
<keyword evidence="3 4" id="KW-0732">Signal</keyword>
<dbReference type="InterPro" id="IPR028082">
    <property type="entry name" value="Peripla_BP_I"/>
</dbReference>
<evidence type="ECO:0000256" key="3">
    <source>
        <dbReference type="ARBA" id="ARBA00022729"/>
    </source>
</evidence>
<organism evidence="6 7">
    <name type="scientific">Thalassovita litoralis</name>
    <dbReference type="NCBI Taxonomy" id="1010611"/>
    <lineage>
        <taxon>Bacteria</taxon>
        <taxon>Pseudomonadati</taxon>
        <taxon>Pseudomonadota</taxon>
        <taxon>Alphaproteobacteria</taxon>
        <taxon>Rhodobacterales</taxon>
        <taxon>Roseobacteraceae</taxon>
        <taxon>Thalassovita</taxon>
    </lineage>
</organism>
<evidence type="ECO:0000256" key="1">
    <source>
        <dbReference type="ARBA" id="ARBA00004196"/>
    </source>
</evidence>
<evidence type="ECO:0000313" key="7">
    <source>
        <dbReference type="Proteomes" id="UP000316030"/>
    </source>
</evidence>
<dbReference type="RefSeq" id="WP_185958953.1">
    <property type="nucleotide sequence ID" value="NZ_FXTO01000005.1"/>
</dbReference>
<dbReference type="InterPro" id="IPR025997">
    <property type="entry name" value="SBP_2_dom"/>
</dbReference>
<name>A0A521C570_9RHOB</name>
<dbReference type="Pfam" id="PF13407">
    <property type="entry name" value="Peripla_BP_4"/>
    <property type="match status" value="1"/>
</dbReference>
<dbReference type="GO" id="GO:0030246">
    <property type="term" value="F:carbohydrate binding"/>
    <property type="evidence" value="ECO:0007669"/>
    <property type="project" value="UniProtKB-ARBA"/>
</dbReference>
<dbReference type="AlphaFoldDB" id="A0A521C570"/>
<keyword evidence="7" id="KW-1185">Reference proteome</keyword>
<protein>
    <submittedName>
        <fullName evidence="6">Monosaccharide ABC transporter substrate-binding protein, CUT2 family</fullName>
    </submittedName>
</protein>
<accession>A0A521C570</accession>
<reference evidence="6 7" key="1">
    <citation type="submission" date="2017-05" db="EMBL/GenBank/DDBJ databases">
        <authorList>
            <person name="Varghese N."/>
            <person name="Submissions S."/>
        </authorList>
    </citation>
    <scope>NUCLEOTIDE SEQUENCE [LARGE SCALE GENOMIC DNA]</scope>
    <source>
        <strain evidence="6 7">DSM 29506</strain>
    </source>
</reference>
<evidence type="ECO:0000256" key="2">
    <source>
        <dbReference type="ARBA" id="ARBA00007639"/>
    </source>
</evidence>
<evidence type="ECO:0000256" key="4">
    <source>
        <dbReference type="SAM" id="SignalP"/>
    </source>
</evidence>
<dbReference type="Gene3D" id="3.40.50.2300">
    <property type="match status" value="2"/>
</dbReference>
<sequence length="375" mass="40351">MTRSFLTKVQRRAFGGVSALMLAATAMPAVAEADLAAAQAIIDAHKSLPTFQAPGKPFDARACMADKKILSIPASSSIPFAAGIGVGMEATAKEIGFELRVWQNQGQPTQWVQGVEYAIANGYDAVDVMAGIDPNTLAPQLKAARDAGLKVYATHHRDVADDTVDQNTDVSLPLDYSGVGEIIAAWIVAETKGNANVLVVGTDDVPPSQPYWKSFQAKLSDLCPDCKATYYNVPLADWATKIQTVTQSALLQDPSINYLFPIYDSMSQFMLPAKAITGRRDLPIASFNGTPFILDMIRNGDVTMDVGESLGWIARSAIDAYMRDLCDIGDTPDTLYVPFYIFDAANAETAGIPAELDKGYGDAHVPGYRALWGLE</sequence>
<comment type="subcellular location">
    <subcellularLocation>
        <location evidence="1">Cell envelope</location>
    </subcellularLocation>
</comment>
<comment type="similarity">
    <text evidence="2">Belongs to the bacterial solute-binding protein 2 family.</text>
</comment>
<feature type="domain" description="Periplasmic binding protein" evidence="5">
    <location>
        <begin position="72"/>
        <end position="322"/>
    </location>
</feature>
<dbReference type="PANTHER" id="PTHR46847">
    <property type="entry name" value="D-ALLOSE-BINDING PERIPLASMIC PROTEIN-RELATED"/>
    <property type="match status" value="1"/>
</dbReference>
<dbReference type="GO" id="GO:0030313">
    <property type="term" value="C:cell envelope"/>
    <property type="evidence" value="ECO:0007669"/>
    <property type="project" value="UniProtKB-SubCell"/>
</dbReference>
<proteinExistence type="inferred from homology"/>
<feature type="chain" id="PRO_5021773553" evidence="4">
    <location>
        <begin position="32"/>
        <end position="375"/>
    </location>
</feature>
<dbReference type="EMBL" id="FXTO01000005">
    <property type="protein sequence ID" value="SMO54543.1"/>
    <property type="molecule type" value="Genomic_DNA"/>
</dbReference>
<evidence type="ECO:0000259" key="5">
    <source>
        <dbReference type="Pfam" id="PF13407"/>
    </source>
</evidence>
<dbReference type="PANTHER" id="PTHR46847:SF1">
    <property type="entry name" value="D-ALLOSE-BINDING PERIPLASMIC PROTEIN-RELATED"/>
    <property type="match status" value="1"/>
</dbReference>
<feature type="signal peptide" evidence="4">
    <location>
        <begin position="1"/>
        <end position="31"/>
    </location>
</feature>
<dbReference type="SUPFAM" id="SSF53822">
    <property type="entry name" value="Periplasmic binding protein-like I"/>
    <property type="match status" value="1"/>
</dbReference>
<evidence type="ECO:0000313" key="6">
    <source>
        <dbReference type="EMBL" id="SMO54543.1"/>
    </source>
</evidence>
<gene>
    <name evidence="6" type="ORF">SAMN06265173_105121</name>
</gene>